<dbReference type="Pfam" id="PF00788">
    <property type="entry name" value="RA"/>
    <property type="match status" value="1"/>
</dbReference>
<dbReference type="InterPro" id="IPR038508">
    <property type="entry name" value="ArfGAP_dom_sf"/>
</dbReference>
<dbReference type="Pfam" id="PF00620">
    <property type="entry name" value="RhoGAP"/>
    <property type="match status" value="1"/>
</dbReference>
<evidence type="ECO:0000256" key="1">
    <source>
        <dbReference type="ARBA" id="ARBA00004496"/>
    </source>
</evidence>
<proteinExistence type="predicted"/>
<dbReference type="PROSITE" id="PS50003">
    <property type="entry name" value="PH_DOMAIN"/>
    <property type="match status" value="4"/>
</dbReference>
<keyword evidence="6" id="KW-0862">Zinc</keyword>
<keyword evidence="6" id="KW-0863">Zinc-finger</keyword>
<keyword evidence="3" id="KW-0963">Cytoplasm</keyword>
<feature type="domain" description="Rho-GAP" evidence="12">
    <location>
        <begin position="1147"/>
        <end position="1349"/>
    </location>
</feature>
<evidence type="ECO:0000259" key="11">
    <source>
        <dbReference type="PROSITE" id="PS50200"/>
    </source>
</evidence>
<dbReference type="InterPro" id="IPR052227">
    <property type="entry name" value="Arf-Rho-GAP_ANK-PH_domain"/>
</dbReference>
<dbReference type="Pfam" id="PF00536">
    <property type="entry name" value="SAM_1"/>
    <property type="match status" value="1"/>
</dbReference>
<feature type="region of interest" description="Disordered" evidence="7">
    <location>
        <begin position="175"/>
        <end position="198"/>
    </location>
</feature>
<feature type="domain" description="PH" evidence="8">
    <location>
        <begin position="513"/>
        <end position="605"/>
    </location>
</feature>
<dbReference type="InterPro" id="IPR000159">
    <property type="entry name" value="RA_dom"/>
</dbReference>
<dbReference type="GO" id="GO:0007165">
    <property type="term" value="P:signal transduction"/>
    <property type="evidence" value="ECO:0007669"/>
    <property type="project" value="InterPro"/>
</dbReference>
<protein>
    <submittedName>
        <fullName evidence="13">Arf-GAP with Rho-GAP domain, ANK repeat and PH domain-containing protein 2</fullName>
    </submittedName>
</protein>
<dbReference type="PROSITE" id="PS50238">
    <property type="entry name" value="RHOGAP"/>
    <property type="match status" value="1"/>
</dbReference>
<dbReference type="Pfam" id="PF01412">
    <property type="entry name" value="ArfGap"/>
    <property type="match status" value="1"/>
</dbReference>
<evidence type="ECO:0000313" key="13">
    <source>
        <dbReference type="EMBL" id="ERE90238.1"/>
    </source>
</evidence>
<evidence type="ECO:0000259" key="8">
    <source>
        <dbReference type="PROSITE" id="PS50003"/>
    </source>
</evidence>
<keyword evidence="5" id="KW-0677">Repeat</keyword>
<dbReference type="GO" id="GO:0008270">
    <property type="term" value="F:zinc ion binding"/>
    <property type="evidence" value="ECO:0007669"/>
    <property type="project" value="UniProtKB-KW"/>
</dbReference>
<dbReference type="Pfam" id="PF00169">
    <property type="entry name" value="PH"/>
    <property type="match status" value="4"/>
</dbReference>
<dbReference type="SMART" id="SM00324">
    <property type="entry name" value="RhoGAP"/>
    <property type="match status" value="1"/>
</dbReference>
<comment type="subcellular location">
    <subcellularLocation>
        <location evidence="1">Cytoplasm</location>
    </subcellularLocation>
</comment>
<keyword evidence="4" id="KW-0597">Phosphoprotein</keyword>
<dbReference type="InterPro" id="IPR037278">
    <property type="entry name" value="ARFGAP/RecO"/>
</dbReference>
<dbReference type="InterPro" id="IPR001660">
    <property type="entry name" value="SAM"/>
</dbReference>
<evidence type="ECO:0000256" key="7">
    <source>
        <dbReference type="SAM" id="MobiDB-lite"/>
    </source>
</evidence>
<dbReference type="FunFam" id="2.30.29.30:FF:000224">
    <property type="entry name" value="arf-GAP with Rho-GAP domain, ANK repeat and PH domain-containing protein 2"/>
    <property type="match status" value="1"/>
</dbReference>
<organism evidence="13 14">
    <name type="scientific">Cricetulus griseus</name>
    <name type="common">Chinese hamster</name>
    <name type="synonym">Cricetulus barabensis griseus</name>
    <dbReference type="NCBI Taxonomy" id="10029"/>
    <lineage>
        <taxon>Eukaryota</taxon>
        <taxon>Metazoa</taxon>
        <taxon>Chordata</taxon>
        <taxon>Craniata</taxon>
        <taxon>Vertebrata</taxon>
        <taxon>Euteleostomi</taxon>
        <taxon>Mammalia</taxon>
        <taxon>Eutheria</taxon>
        <taxon>Euarchontoglires</taxon>
        <taxon>Glires</taxon>
        <taxon>Rodentia</taxon>
        <taxon>Myomorpha</taxon>
        <taxon>Muroidea</taxon>
        <taxon>Cricetidae</taxon>
        <taxon>Cricetinae</taxon>
        <taxon>Cricetulus</taxon>
    </lineage>
</organism>
<dbReference type="SUPFAM" id="SSF47769">
    <property type="entry name" value="SAM/Pointed domain"/>
    <property type="match status" value="1"/>
</dbReference>
<feature type="domain" description="Arf-GAP" evidence="10">
    <location>
        <begin position="707"/>
        <end position="842"/>
    </location>
</feature>
<sequence>MFQAVELPAGIADLDTNLANVDGDAFVHGSHKLEGSNEATIMSSVSEVNVDIRDFLMSINLEQYLVHFREFGFYTLKDCASINDSVLHQIGISPTGHRRRILKQLQMIFSKMQDIPIYANVHKTKNGNASKEHQNLPSSSNTTCVEFSDCISVHRPGLTPVEKVTMSTFGVGNCQSPKSHDKLSLPSEEELPQNVDSSQDSLFGSANVKIDSLITQKAVDCTDGEEQTEKVNLISENSRVAFSTNPESLPSVDYPTSETHSGSGTNGLLESSPASPFFQFQGEMVVNDLYVPSSPVHTPMRSRSKLVSRPSRSFLLRHRPVPEIPGSTKAISGSYFRDRRSATTSAGKSLTLKNSKEDNSTSIFPYGETFLFQRLESSKKRSIKNEFWAHEDTVKEDAVTTKNSISTKSSIFDNNKEKVSEDKVEDIWIPREDKNNIPKDSASESEYSTVEECFHSLRRKNSKASKSRTQKAFYLDPFNRHSYPLSSTSGNTDSSTISNAISPYACFYGSSAAKVKSGWLDKLSPQGKRMFQKRWVKFDGLSISYYNNEREMYSKGIIPLTAISTVRAQGDNKFEIVTTQRTFVFRVEKEEERNDWISILLSALKSPSLTAQLQAAMAPEKCGYLELRGYKAKIFTVLRGNSVWLCKNEQDFKSGLGITIIPMNVANVKQVDRAVKQSFEIITPYRSFSFTAESEKEKQDWIEAVQQSIAETLSDYEVAEKIWFNESNRICADCKAPDPDWASINLCVVICKKCAGQHRSLGPKDSKVRSLKMDASIWSNELIELFIVIGNKRANDFWAGNLQKDEELHMDSPVEKRKNFITQKYKEGKFRKTLLASLTKEELNKALCAAVVKPDVLETMTLLFSGADVMCATGDPVHSTPYLLAKKAGQSLQMEFLYHNKFSDFPQHDVHSEGGSSQEAAQSTFLCDFLYQAPATASRVSTEKKLLEETNKKWCVLEGGFLSYYENDKCTTPNGTINISEVICLAVHKEDFYLNTGPIFVFEIYLPSERVFLFGAETSQIQRKWTETIAKHFVPFVAENLTEADYDLIGQLFYKDCHALDQWRKGWFAMDKSSLCFCLQTQETQEERMHLRRLQELTISTMVQNGEKLDVLLLVEKGRTLYIHGHTKLDFTVWHTAIEKAAGTDGNALQDQQLCKNDVPIIVNSCIAFVTQYGLGCKHIYQKNGDPSHISELLESFKKDARSVKLRAGKHQLEDVTSVLKSFLSDIDDALLTKELYPYWVSTLGNPHNQLTQKRCLSSVKIFSENIQDEKERTEKYRAFIRTLPGVNRATLAAIIEHLYRVQKCSEINHMNAHNLALVFSSCLFQTKGQTSEEVNVIEDLINNYVEIFEVKEDQVKQMDIENSFITKWKDTQVSQAGDLLIEVYVERKEPDCSIIIRISPVMEAEELTNDILAIKNIVPSKGDIWATFEVIENEELERPLHYTENVLEQVLQWSSLAEPGSAYLVVKRFLTVDTIKHCREKSVKEGALKLKEEPSKILSGNKFQDRYIVLRDGHLFLYKDPKSSKHDKMFSLSLMKFYLGVKKKMKPPTSWGLTAYSEKHHWHLCCDSLQAQMEWMASIFIAQHENDIWPPAGKERKRSITKNPKIGGLPLIPIQHERNATQARKNIESARAELEKLWLGEKHDRDFMDPSLRDRASIIAHCLEHKDDKLQNRARKHRSFNCLEDTEAEVPHSLPKGYKGLKTLKKTEDRNSKTTLDADHKLPSKVIEELSVVLQRSRTLPKELLDEQTSQKEIK</sequence>
<dbReference type="CDD" id="cd17227">
    <property type="entry name" value="RA_ARAP2"/>
    <property type="match status" value="1"/>
</dbReference>
<keyword evidence="6" id="KW-0479">Metal-binding</keyword>
<dbReference type="CDD" id="cd09490">
    <property type="entry name" value="SAM_Arap1_2_3"/>
    <property type="match status" value="1"/>
</dbReference>
<dbReference type="CDD" id="cd13256">
    <property type="entry name" value="PH3_ARAP"/>
    <property type="match status" value="1"/>
</dbReference>
<name>A0A061IQ02_CRIGR</name>
<dbReference type="Gene3D" id="1.10.555.10">
    <property type="entry name" value="Rho GTPase activation protein"/>
    <property type="match status" value="1"/>
</dbReference>
<dbReference type="Gene3D" id="3.10.20.90">
    <property type="entry name" value="Phosphatidylinositol 3-kinase Catalytic Subunit, Chain A, domain 1"/>
    <property type="match status" value="1"/>
</dbReference>
<dbReference type="FunFam" id="2.30.29.30:FF:000128">
    <property type="entry name" value="arf-GAP with Rho-GAP domain, ANK repeat and PH domain-containing protein 2"/>
    <property type="match status" value="1"/>
</dbReference>
<feature type="domain" description="Ras-associating" evidence="11">
    <location>
        <begin position="1378"/>
        <end position="1472"/>
    </location>
</feature>
<evidence type="ECO:0000256" key="3">
    <source>
        <dbReference type="ARBA" id="ARBA00022490"/>
    </source>
</evidence>
<dbReference type="SMART" id="SM00233">
    <property type="entry name" value="PH"/>
    <property type="match status" value="5"/>
</dbReference>
<dbReference type="InterPro" id="IPR011993">
    <property type="entry name" value="PH-like_dom_sf"/>
</dbReference>
<dbReference type="FunFam" id="2.30.29.30:FF:000316">
    <property type="entry name" value="Arf-GAP with Rho-GAP domain, ANK repeat and PH domain-containing protein 2"/>
    <property type="match status" value="1"/>
</dbReference>
<evidence type="ECO:0000256" key="2">
    <source>
        <dbReference type="ARBA" id="ARBA00022468"/>
    </source>
</evidence>
<evidence type="ECO:0000259" key="10">
    <source>
        <dbReference type="PROSITE" id="PS50115"/>
    </source>
</evidence>
<feature type="domain" description="PH" evidence="8">
    <location>
        <begin position="1482"/>
        <end position="1585"/>
    </location>
</feature>
<dbReference type="CDD" id="cd08856">
    <property type="entry name" value="ArfGap_ARAP2"/>
    <property type="match status" value="1"/>
</dbReference>
<dbReference type="PROSITE" id="PS50115">
    <property type="entry name" value="ARFGAP"/>
    <property type="match status" value="1"/>
</dbReference>
<keyword evidence="2" id="KW-0343">GTPase activation</keyword>
<dbReference type="GO" id="GO:0005547">
    <property type="term" value="F:phosphatidylinositol-3,4,5-trisphosphate binding"/>
    <property type="evidence" value="ECO:0007669"/>
    <property type="project" value="InterPro"/>
</dbReference>
<dbReference type="SUPFAM" id="SSF50729">
    <property type="entry name" value="PH domain-like"/>
    <property type="match status" value="5"/>
</dbReference>
<reference evidence="14" key="1">
    <citation type="journal article" date="2013" name="Nat. Biotechnol.">
        <title>Chinese hamster genome sequenced from sorted chromosomes.</title>
        <authorList>
            <person name="Brinkrolf K."/>
            <person name="Rupp O."/>
            <person name="Laux H."/>
            <person name="Kollin F."/>
            <person name="Ernst W."/>
            <person name="Linke B."/>
            <person name="Kofler R."/>
            <person name="Romand S."/>
            <person name="Hesse F."/>
            <person name="Budach W.E."/>
            <person name="Galosy S."/>
            <person name="Muller D."/>
            <person name="Noll T."/>
            <person name="Wienberg J."/>
            <person name="Jostock T."/>
            <person name="Leonard M."/>
            <person name="Grillari J."/>
            <person name="Tauch A."/>
            <person name="Goesmann A."/>
            <person name="Helk B."/>
            <person name="Mott J.E."/>
            <person name="Puhler A."/>
            <person name="Borth N."/>
        </authorList>
    </citation>
    <scope>NUCLEOTIDE SEQUENCE [LARGE SCALE GENOMIC DNA]</scope>
    <source>
        <strain evidence="14">17A/GY</strain>
    </source>
</reference>
<dbReference type="PROSITE" id="PS50105">
    <property type="entry name" value="SAM_DOMAIN"/>
    <property type="match status" value="1"/>
</dbReference>
<dbReference type="SUPFAM" id="SSF48350">
    <property type="entry name" value="GTPase activation domain, GAP"/>
    <property type="match status" value="1"/>
</dbReference>
<evidence type="ECO:0000256" key="5">
    <source>
        <dbReference type="ARBA" id="ARBA00022737"/>
    </source>
</evidence>
<evidence type="ECO:0000259" key="12">
    <source>
        <dbReference type="PROSITE" id="PS50238"/>
    </source>
</evidence>
<feature type="region of interest" description="Disordered" evidence="7">
    <location>
        <begin position="244"/>
        <end position="267"/>
    </location>
</feature>
<dbReference type="InterPro" id="IPR037858">
    <property type="entry name" value="RhoGAP_ARAP"/>
</dbReference>
<dbReference type="Gene3D" id="2.30.29.30">
    <property type="entry name" value="Pleckstrin-homology domain (PH domain)/Phosphotyrosine-binding domain (PTB)"/>
    <property type="match status" value="5"/>
</dbReference>
<evidence type="ECO:0000313" key="14">
    <source>
        <dbReference type="Proteomes" id="UP000030759"/>
    </source>
</evidence>
<dbReference type="InterPro" id="IPR013761">
    <property type="entry name" value="SAM/pointed_sf"/>
</dbReference>
<dbReference type="GO" id="GO:0005096">
    <property type="term" value="F:GTPase activator activity"/>
    <property type="evidence" value="ECO:0007669"/>
    <property type="project" value="UniProtKB-KW"/>
</dbReference>
<dbReference type="CDD" id="cd13253">
    <property type="entry name" value="PH1_ARAP"/>
    <property type="match status" value="1"/>
</dbReference>
<dbReference type="SMART" id="SM00454">
    <property type="entry name" value="SAM"/>
    <property type="match status" value="1"/>
</dbReference>
<gene>
    <name evidence="13" type="ORF">H671_1g1791</name>
</gene>
<dbReference type="Proteomes" id="UP000030759">
    <property type="component" value="Unassembled WGS sequence"/>
</dbReference>
<dbReference type="Gene3D" id="1.10.220.150">
    <property type="entry name" value="Arf GTPase activating protein"/>
    <property type="match status" value="1"/>
</dbReference>
<dbReference type="EMBL" id="KE664194">
    <property type="protein sequence ID" value="ERE90238.1"/>
    <property type="molecule type" value="Genomic_DNA"/>
</dbReference>
<dbReference type="GO" id="GO:0005737">
    <property type="term" value="C:cytoplasm"/>
    <property type="evidence" value="ECO:0007669"/>
    <property type="project" value="UniProtKB-SubCell"/>
</dbReference>
<dbReference type="PANTHER" id="PTHR45899:SF1">
    <property type="entry name" value="ARF-GAP WITH RHO-GAP DOMAIN, ANK REPEAT AND PH DOMAIN-CONTAINING PROTEIN 2"/>
    <property type="match status" value="1"/>
</dbReference>
<dbReference type="InterPro" id="IPR000198">
    <property type="entry name" value="RhoGAP_dom"/>
</dbReference>
<dbReference type="InterPro" id="IPR008936">
    <property type="entry name" value="Rho_GTPase_activation_prot"/>
</dbReference>
<accession>A0A061IQ02</accession>
<dbReference type="SMART" id="SM00105">
    <property type="entry name" value="ArfGap"/>
    <property type="match status" value="1"/>
</dbReference>
<dbReference type="Gene3D" id="1.10.150.50">
    <property type="entry name" value="Transcription Factor, Ets-1"/>
    <property type="match status" value="1"/>
</dbReference>
<feature type="domain" description="PH" evidence="8">
    <location>
        <begin position="618"/>
        <end position="710"/>
    </location>
</feature>
<dbReference type="CDD" id="cd13254">
    <property type="entry name" value="PH2_ARAP"/>
    <property type="match status" value="1"/>
</dbReference>
<evidence type="ECO:0000259" key="9">
    <source>
        <dbReference type="PROSITE" id="PS50105"/>
    </source>
</evidence>
<dbReference type="PROSITE" id="PS50200">
    <property type="entry name" value="RA"/>
    <property type="match status" value="1"/>
</dbReference>
<dbReference type="FunFam" id="1.10.220.150:FF:000006">
    <property type="entry name" value="arf-GAP with Rho-GAP domain, ANK repeat and PH domain-containing protein 3"/>
    <property type="match status" value="1"/>
</dbReference>
<dbReference type="CDD" id="cd04385">
    <property type="entry name" value="RhoGAP_ARAP"/>
    <property type="match status" value="1"/>
</dbReference>
<evidence type="ECO:0000256" key="4">
    <source>
        <dbReference type="ARBA" id="ARBA00022553"/>
    </source>
</evidence>
<dbReference type="InterPro" id="IPR001164">
    <property type="entry name" value="ArfGAP_dom"/>
</dbReference>
<dbReference type="PANTHER" id="PTHR45899">
    <property type="entry name" value="RHO GTPASE ACTIVATING PROTEIN AT 15B, ISOFORM C"/>
    <property type="match status" value="1"/>
</dbReference>
<dbReference type="SUPFAM" id="SSF57863">
    <property type="entry name" value="ArfGap/RecO-like zinc finger"/>
    <property type="match status" value="1"/>
</dbReference>
<feature type="domain" description="PH" evidence="8">
    <location>
        <begin position="951"/>
        <end position="1034"/>
    </location>
</feature>
<dbReference type="PRINTS" id="PR00405">
    <property type="entry name" value="REVINTRACTNG"/>
</dbReference>
<feature type="domain" description="SAM" evidence="9">
    <location>
        <begin position="51"/>
        <end position="111"/>
    </location>
</feature>
<evidence type="ECO:0000256" key="6">
    <source>
        <dbReference type="PROSITE-ProRule" id="PRU00288"/>
    </source>
</evidence>
<dbReference type="InterPro" id="IPR001849">
    <property type="entry name" value="PH_domain"/>
</dbReference>